<comment type="caution">
    <text evidence="1">The sequence shown here is derived from an EMBL/GenBank/DDBJ whole genome shotgun (WGS) entry which is preliminary data.</text>
</comment>
<name>A0A2I9CVB9_9DEIO</name>
<keyword evidence="2" id="KW-1185">Reference proteome</keyword>
<protein>
    <submittedName>
        <fullName evidence="1">Uncharacterized protein</fullName>
    </submittedName>
</protein>
<reference evidence="2" key="1">
    <citation type="submission" date="2018-01" db="EMBL/GenBank/DDBJ databases">
        <title>Draft Genome Sequence of the Radioresistant Bacterium Deinococcus aerius TR0125, Isolated from the Higher Atmosphere above Japan.</title>
        <authorList>
            <person name="Satoh K."/>
            <person name="Arai H."/>
            <person name="Sanzen T."/>
            <person name="Kawaguchi Y."/>
            <person name="Hayashi H."/>
            <person name="Yokobori S."/>
            <person name="Yamagishi A."/>
            <person name="Oono Y."/>
            <person name="Narumi I."/>
        </authorList>
    </citation>
    <scope>NUCLEOTIDE SEQUENCE [LARGE SCALE GENOMIC DNA]</scope>
    <source>
        <strain evidence="2">TR0125</strain>
    </source>
</reference>
<gene>
    <name evidence="1" type="ORF">DAERI_060129</name>
</gene>
<dbReference type="EMBL" id="BFAG01000006">
    <property type="protein sequence ID" value="GBF05869.1"/>
    <property type="molecule type" value="Genomic_DNA"/>
</dbReference>
<evidence type="ECO:0000313" key="1">
    <source>
        <dbReference type="EMBL" id="GBF05869.1"/>
    </source>
</evidence>
<dbReference type="AlphaFoldDB" id="A0A2I9CVB9"/>
<evidence type="ECO:0000313" key="2">
    <source>
        <dbReference type="Proteomes" id="UP000236569"/>
    </source>
</evidence>
<sequence length="68" mass="7607">MSSDAKDIGQIAYEGYYRNRKGVTHTGAPMPLWSELPLEIMWAWGEAALMVRRNTLAEVIALLKGEQA</sequence>
<accession>A0A2I9CVB9</accession>
<dbReference type="Proteomes" id="UP000236569">
    <property type="component" value="Unassembled WGS sequence"/>
</dbReference>
<dbReference type="RefSeq" id="WP_103129281.1">
    <property type="nucleotide sequence ID" value="NZ_BFAG01000006.1"/>
</dbReference>
<proteinExistence type="predicted"/>
<organism evidence="1 2">
    <name type="scientific">Deinococcus aerius</name>
    <dbReference type="NCBI Taxonomy" id="200253"/>
    <lineage>
        <taxon>Bacteria</taxon>
        <taxon>Thermotogati</taxon>
        <taxon>Deinococcota</taxon>
        <taxon>Deinococci</taxon>
        <taxon>Deinococcales</taxon>
        <taxon>Deinococcaceae</taxon>
        <taxon>Deinococcus</taxon>
    </lineage>
</organism>